<keyword evidence="1" id="KW-1133">Transmembrane helix</keyword>
<proteinExistence type="predicted"/>
<reference evidence="2 3" key="1">
    <citation type="journal article" date="2014" name="PLoS Genet.">
        <title>Phylogenetically driven sequencing of extremely halophilic archaea reveals strategies for static and dynamic osmo-response.</title>
        <authorList>
            <person name="Becker E.A."/>
            <person name="Seitzer P.M."/>
            <person name="Tritt A."/>
            <person name="Larsen D."/>
            <person name="Krusor M."/>
            <person name="Yao A.I."/>
            <person name="Wu D."/>
            <person name="Madern D."/>
            <person name="Eisen J.A."/>
            <person name="Darling A.E."/>
            <person name="Facciotti M.T."/>
        </authorList>
    </citation>
    <scope>NUCLEOTIDE SEQUENCE [LARGE SCALE GENOMIC DNA]</scope>
    <source>
        <strain evidence="2 3">DSM 1307</strain>
    </source>
</reference>
<dbReference type="STRING" id="931277.C448_10602"/>
<name>M0MA01_HALMO</name>
<protein>
    <submittedName>
        <fullName evidence="2">Uncharacterized protein</fullName>
    </submittedName>
</protein>
<dbReference type="Proteomes" id="UP000011568">
    <property type="component" value="Unassembled WGS sequence"/>
</dbReference>
<evidence type="ECO:0000313" key="3">
    <source>
        <dbReference type="Proteomes" id="UP000011568"/>
    </source>
</evidence>
<accession>M0MA01</accession>
<dbReference type="EMBL" id="AOMC01000125">
    <property type="protein sequence ID" value="EMA42561.1"/>
    <property type="molecule type" value="Genomic_DNA"/>
</dbReference>
<keyword evidence="1" id="KW-0812">Transmembrane</keyword>
<evidence type="ECO:0000313" key="2">
    <source>
        <dbReference type="EMBL" id="EMA42561.1"/>
    </source>
</evidence>
<keyword evidence="3" id="KW-1185">Reference proteome</keyword>
<keyword evidence="1" id="KW-0472">Membrane</keyword>
<comment type="caution">
    <text evidence="2">The sequence shown here is derived from an EMBL/GenBank/DDBJ whole genome shotgun (WGS) entry which is preliminary data.</text>
</comment>
<evidence type="ECO:0000256" key="1">
    <source>
        <dbReference type="SAM" id="Phobius"/>
    </source>
</evidence>
<organism evidence="2 3">
    <name type="scientific">Halococcus morrhuae DSM 1307</name>
    <dbReference type="NCBI Taxonomy" id="931277"/>
    <lineage>
        <taxon>Archaea</taxon>
        <taxon>Methanobacteriati</taxon>
        <taxon>Methanobacteriota</taxon>
        <taxon>Stenosarchaea group</taxon>
        <taxon>Halobacteria</taxon>
        <taxon>Halobacteriales</taxon>
        <taxon>Halococcaceae</taxon>
        <taxon>Halococcus</taxon>
    </lineage>
</organism>
<sequence>MARMITIRRIDAAMESTVPFGLWPLCSTIVVIFITLIGDQTIHSAMAASQLSTTNDHDHTDHA</sequence>
<dbReference type="AlphaFoldDB" id="M0MA01"/>
<feature type="transmembrane region" description="Helical" evidence="1">
    <location>
        <begin position="20"/>
        <end position="38"/>
    </location>
</feature>
<gene>
    <name evidence="2" type="ORF">C448_10602</name>
</gene>